<proteinExistence type="predicted"/>
<organism evidence="1 2">
    <name type="scientific">Pseudomonas amygdali pv. lachrymans</name>
    <name type="common">Pseudomonas syringae pv. lachrymans</name>
    <dbReference type="NCBI Taxonomy" id="53707"/>
    <lineage>
        <taxon>Bacteria</taxon>
        <taxon>Pseudomonadati</taxon>
        <taxon>Pseudomonadota</taxon>
        <taxon>Gammaproteobacteria</taxon>
        <taxon>Pseudomonadales</taxon>
        <taxon>Pseudomonadaceae</taxon>
        <taxon>Pseudomonas</taxon>
        <taxon>Pseudomonas amygdali</taxon>
    </lineage>
</organism>
<evidence type="ECO:0000313" key="1">
    <source>
        <dbReference type="EMBL" id="KPX61294.1"/>
    </source>
</evidence>
<comment type="caution">
    <text evidence="1">The sequence shown here is derived from an EMBL/GenBank/DDBJ whole genome shotgun (WGS) entry which is preliminary data.</text>
</comment>
<evidence type="ECO:0000313" key="2">
    <source>
        <dbReference type="Proteomes" id="UP000050265"/>
    </source>
</evidence>
<sequence>MVRTHTLVEFRRKQHELELALRGLEKQQEEVDYKLDVEFYLRLEALAKEHGYTFAQVFDLLESRYKSSAGSANVTVAGSRGAEAPDGPLCMKTRTTSGLLDLIDRLQPNGGNGTPCVKRESVLDSDAMLTVGLPPKSVIDSPVPALVVEADSDEPASEEKTND</sequence>
<name>A0A0P9UWP1_PSEAV</name>
<dbReference type="PATRIC" id="fig|53707.9.peg.818"/>
<gene>
    <name evidence="1" type="ORF">ALO35_00556</name>
</gene>
<dbReference type="Proteomes" id="UP000050265">
    <property type="component" value="Unassembled WGS sequence"/>
</dbReference>
<dbReference type="EMBL" id="LJQP01000360">
    <property type="protein sequence ID" value="KPX61294.1"/>
    <property type="molecule type" value="Genomic_DNA"/>
</dbReference>
<reference evidence="1 2" key="1">
    <citation type="submission" date="2015-09" db="EMBL/GenBank/DDBJ databases">
        <title>Genome announcement of multiple Pseudomonas syringae strains.</title>
        <authorList>
            <person name="Thakur S."/>
            <person name="Wang P.W."/>
            <person name="Gong Y."/>
            <person name="Weir B.S."/>
            <person name="Guttman D.S."/>
        </authorList>
    </citation>
    <scope>NUCLEOTIDE SEQUENCE [LARGE SCALE GENOMIC DNA]</scope>
    <source>
        <strain evidence="1 2">ICMP3507</strain>
    </source>
</reference>
<accession>A0A0P9UWP1</accession>
<dbReference type="AlphaFoldDB" id="A0A0P9UWP1"/>
<protein>
    <submittedName>
        <fullName evidence="1">Uncharacterized protein</fullName>
    </submittedName>
</protein>